<dbReference type="SUPFAM" id="SSF55785">
    <property type="entry name" value="PYP-like sensor domain (PAS domain)"/>
    <property type="match status" value="2"/>
</dbReference>
<dbReference type="STRING" id="927083.DB32_004592"/>
<dbReference type="Pfam" id="PF02518">
    <property type="entry name" value="HATPase_c"/>
    <property type="match status" value="1"/>
</dbReference>
<dbReference type="InterPro" id="IPR004358">
    <property type="entry name" value="Sig_transdc_His_kin-like_C"/>
</dbReference>
<dbReference type="Gene3D" id="3.30.565.10">
    <property type="entry name" value="Histidine kinase-like ATPase, C-terminal domain"/>
    <property type="match status" value="1"/>
</dbReference>
<dbReference type="InterPro" id="IPR036890">
    <property type="entry name" value="HATPase_C_sf"/>
</dbReference>
<dbReference type="CDD" id="cd00082">
    <property type="entry name" value="HisKA"/>
    <property type="match status" value="1"/>
</dbReference>
<dbReference type="PRINTS" id="PR00344">
    <property type="entry name" value="BCTRLSENSOR"/>
</dbReference>
<protein>
    <recommendedName>
        <fullName evidence="2">histidine kinase</fullName>
        <ecNumber evidence="2">2.7.13.3</ecNumber>
    </recommendedName>
</protein>
<dbReference type="InterPro" id="IPR050351">
    <property type="entry name" value="BphY/WalK/GraS-like"/>
</dbReference>
<evidence type="ECO:0000259" key="8">
    <source>
        <dbReference type="PROSITE" id="PS50113"/>
    </source>
</evidence>
<keyword evidence="10" id="KW-1185">Reference proteome</keyword>
<dbReference type="KEGG" id="samy:DB32_004592"/>
<dbReference type="FunFam" id="1.10.287.130:FF:000070">
    <property type="entry name" value="Histidine kinase sensor protein"/>
    <property type="match status" value="1"/>
</dbReference>
<dbReference type="PANTHER" id="PTHR42878">
    <property type="entry name" value="TWO-COMPONENT HISTIDINE KINASE"/>
    <property type="match status" value="1"/>
</dbReference>
<evidence type="ECO:0000256" key="6">
    <source>
        <dbReference type="ARBA" id="ARBA00023136"/>
    </source>
</evidence>
<dbReference type="AlphaFoldDB" id="A0A0F6W4R5"/>
<dbReference type="InterPro" id="IPR000700">
    <property type="entry name" value="PAS-assoc_C"/>
</dbReference>
<dbReference type="Gene3D" id="3.30.450.20">
    <property type="entry name" value="PAS domain"/>
    <property type="match status" value="2"/>
</dbReference>
<comment type="catalytic activity">
    <reaction evidence="1">
        <text>ATP + protein L-histidine = ADP + protein N-phospho-L-histidine.</text>
        <dbReference type="EC" id="2.7.13.3"/>
    </reaction>
</comment>
<dbReference type="PROSITE" id="PS50113">
    <property type="entry name" value="PAC"/>
    <property type="match status" value="1"/>
</dbReference>
<dbReference type="Gene3D" id="1.10.287.130">
    <property type="match status" value="1"/>
</dbReference>
<evidence type="ECO:0000256" key="5">
    <source>
        <dbReference type="ARBA" id="ARBA00022777"/>
    </source>
</evidence>
<evidence type="ECO:0000256" key="1">
    <source>
        <dbReference type="ARBA" id="ARBA00000085"/>
    </source>
</evidence>
<dbReference type="InterPro" id="IPR036097">
    <property type="entry name" value="HisK_dim/P_sf"/>
</dbReference>
<dbReference type="Proteomes" id="UP000034883">
    <property type="component" value="Chromosome"/>
</dbReference>
<evidence type="ECO:0000256" key="4">
    <source>
        <dbReference type="ARBA" id="ARBA00022679"/>
    </source>
</evidence>
<accession>A0A0F6W4R5</accession>
<gene>
    <name evidence="9" type="ORF">DB32_004592</name>
</gene>
<dbReference type="InterPro" id="IPR003594">
    <property type="entry name" value="HATPase_dom"/>
</dbReference>
<dbReference type="Pfam" id="PF08448">
    <property type="entry name" value="PAS_4"/>
    <property type="match status" value="2"/>
</dbReference>
<dbReference type="GO" id="GO:0030295">
    <property type="term" value="F:protein kinase activator activity"/>
    <property type="evidence" value="ECO:0007669"/>
    <property type="project" value="TreeGrafter"/>
</dbReference>
<dbReference type="InterPro" id="IPR000014">
    <property type="entry name" value="PAS"/>
</dbReference>
<keyword evidence="6" id="KW-0472">Membrane</keyword>
<dbReference type="GO" id="GO:0000155">
    <property type="term" value="F:phosphorelay sensor kinase activity"/>
    <property type="evidence" value="ECO:0007669"/>
    <property type="project" value="InterPro"/>
</dbReference>
<keyword evidence="5 9" id="KW-0418">Kinase</keyword>
<keyword evidence="4" id="KW-0808">Transferase</keyword>
<dbReference type="EC" id="2.7.13.3" evidence="2"/>
<dbReference type="Pfam" id="PF00512">
    <property type="entry name" value="HisKA"/>
    <property type="match status" value="1"/>
</dbReference>
<feature type="domain" description="Histidine kinase" evidence="7">
    <location>
        <begin position="340"/>
        <end position="557"/>
    </location>
</feature>
<dbReference type="SUPFAM" id="SSF55874">
    <property type="entry name" value="ATPase domain of HSP90 chaperone/DNA topoisomerase II/histidine kinase"/>
    <property type="match status" value="1"/>
</dbReference>
<name>A0A0F6W4R5_9BACT</name>
<dbReference type="InterPro" id="IPR013656">
    <property type="entry name" value="PAS_4"/>
</dbReference>
<dbReference type="PROSITE" id="PS50109">
    <property type="entry name" value="HIS_KIN"/>
    <property type="match status" value="1"/>
</dbReference>
<sequence length="557" mass="62167">MRPELDFVHGEAFRLSPNAYMVLDRDLRYVAANDAYLRETASRLEDLVGKYVFDLFPNVPDDPNDASRQRLRRSLEKAVRTGETDVLAFLPYRVPTLTPSGPVVEQRFWSATHTPLKDARGQVAYVLQHTVDVTELHRLREVAARAEGAAGSSAARDDSGVAEAGVLARARRVEHENQLLDDERRRLLHLFDQAPSFMAFLRGERHVFDMANDAYRSLVGGRDVVGRTVAEALPEVVEQGFIGLLDGVYRDGRPWIGRSVRVELDFGGAREDRYIDFIYQPIRNRAGEVEGIFVQGHDITEQKKAESIIREMNERLEQRVAARTEALAEANRELESFSYSVSHDLRAPLRHISGFADMLKRRGASALDATSREYLETIADAAQQGGRLVDELLAFSRMGRAQLSVRELDLAELVAAVRSDLAPEIGERNIEWRIGALPAVTADPTLLRSVVKNLLSNAVKYTRTREVAHIEIGAAREQGEAGTGVVHVWVADDGVGFDMRYVDKLFGVFQRLHAPEEFEGTGIGLANVRRIVTRHGGRVWAEGRPGEGATFHFTLPA</sequence>
<dbReference type="CDD" id="cd00130">
    <property type="entry name" value="PAS"/>
    <property type="match status" value="1"/>
</dbReference>
<dbReference type="PANTHER" id="PTHR42878:SF15">
    <property type="entry name" value="BACTERIOPHYTOCHROME"/>
    <property type="match status" value="1"/>
</dbReference>
<dbReference type="GO" id="GO:0000156">
    <property type="term" value="F:phosphorelay response regulator activity"/>
    <property type="evidence" value="ECO:0007669"/>
    <property type="project" value="TreeGrafter"/>
</dbReference>
<evidence type="ECO:0000256" key="2">
    <source>
        <dbReference type="ARBA" id="ARBA00012438"/>
    </source>
</evidence>
<dbReference type="FunFam" id="3.30.565.10:FF:000006">
    <property type="entry name" value="Sensor histidine kinase WalK"/>
    <property type="match status" value="1"/>
</dbReference>
<dbReference type="InterPro" id="IPR003661">
    <property type="entry name" value="HisK_dim/P_dom"/>
</dbReference>
<dbReference type="GO" id="GO:0007234">
    <property type="term" value="P:osmosensory signaling via phosphorelay pathway"/>
    <property type="evidence" value="ECO:0007669"/>
    <property type="project" value="TreeGrafter"/>
</dbReference>
<proteinExistence type="predicted"/>
<evidence type="ECO:0000259" key="7">
    <source>
        <dbReference type="PROSITE" id="PS50109"/>
    </source>
</evidence>
<reference evidence="9 10" key="1">
    <citation type="submission" date="2015-03" db="EMBL/GenBank/DDBJ databases">
        <title>Genome assembly of Sandaracinus amylolyticus DSM 53668.</title>
        <authorList>
            <person name="Sharma G."/>
            <person name="Subramanian S."/>
        </authorList>
    </citation>
    <scope>NUCLEOTIDE SEQUENCE [LARGE SCALE GENOMIC DNA]</scope>
    <source>
        <strain evidence="9 10">DSM 53668</strain>
    </source>
</reference>
<feature type="domain" description="PAC" evidence="8">
    <location>
        <begin position="258"/>
        <end position="311"/>
    </location>
</feature>
<dbReference type="OrthoDB" id="9806821at2"/>
<dbReference type="InterPro" id="IPR035965">
    <property type="entry name" value="PAS-like_dom_sf"/>
</dbReference>
<evidence type="ECO:0000313" key="9">
    <source>
        <dbReference type="EMBL" id="AKF07443.1"/>
    </source>
</evidence>
<keyword evidence="3" id="KW-0597">Phosphoprotein</keyword>
<dbReference type="InterPro" id="IPR005467">
    <property type="entry name" value="His_kinase_dom"/>
</dbReference>
<evidence type="ECO:0000256" key="3">
    <source>
        <dbReference type="ARBA" id="ARBA00022553"/>
    </source>
</evidence>
<dbReference type="SMART" id="SM00387">
    <property type="entry name" value="HATPase_c"/>
    <property type="match status" value="1"/>
</dbReference>
<dbReference type="SMART" id="SM00388">
    <property type="entry name" value="HisKA"/>
    <property type="match status" value="1"/>
</dbReference>
<organism evidence="9 10">
    <name type="scientific">Sandaracinus amylolyticus</name>
    <dbReference type="NCBI Taxonomy" id="927083"/>
    <lineage>
        <taxon>Bacteria</taxon>
        <taxon>Pseudomonadati</taxon>
        <taxon>Myxococcota</taxon>
        <taxon>Polyangia</taxon>
        <taxon>Polyangiales</taxon>
        <taxon>Sandaracinaceae</taxon>
        <taxon>Sandaracinus</taxon>
    </lineage>
</organism>
<dbReference type="EMBL" id="CP011125">
    <property type="protein sequence ID" value="AKF07443.1"/>
    <property type="molecule type" value="Genomic_DNA"/>
</dbReference>
<evidence type="ECO:0000313" key="10">
    <source>
        <dbReference type="Proteomes" id="UP000034883"/>
    </source>
</evidence>
<dbReference type="RefSeq" id="WP_053234700.1">
    <property type="nucleotide sequence ID" value="NZ_CP011125.1"/>
</dbReference>
<dbReference type="SUPFAM" id="SSF47384">
    <property type="entry name" value="Homodimeric domain of signal transducing histidine kinase"/>
    <property type="match status" value="1"/>
</dbReference>
<dbReference type="GO" id="GO:0016020">
    <property type="term" value="C:membrane"/>
    <property type="evidence" value="ECO:0007669"/>
    <property type="project" value="UniProtKB-SubCell"/>
</dbReference>